<proteinExistence type="predicted"/>
<dbReference type="AlphaFoldDB" id="A0AAV2CH09"/>
<evidence type="ECO:0000313" key="2">
    <source>
        <dbReference type="Proteomes" id="UP001497516"/>
    </source>
</evidence>
<organism evidence="1 2">
    <name type="scientific">Linum trigynum</name>
    <dbReference type="NCBI Taxonomy" id="586398"/>
    <lineage>
        <taxon>Eukaryota</taxon>
        <taxon>Viridiplantae</taxon>
        <taxon>Streptophyta</taxon>
        <taxon>Embryophyta</taxon>
        <taxon>Tracheophyta</taxon>
        <taxon>Spermatophyta</taxon>
        <taxon>Magnoliopsida</taxon>
        <taxon>eudicotyledons</taxon>
        <taxon>Gunneridae</taxon>
        <taxon>Pentapetalae</taxon>
        <taxon>rosids</taxon>
        <taxon>fabids</taxon>
        <taxon>Malpighiales</taxon>
        <taxon>Linaceae</taxon>
        <taxon>Linum</taxon>
    </lineage>
</organism>
<protein>
    <submittedName>
        <fullName evidence="1">Uncharacterized protein</fullName>
    </submittedName>
</protein>
<evidence type="ECO:0000313" key="1">
    <source>
        <dbReference type="EMBL" id="CAL1355133.1"/>
    </source>
</evidence>
<dbReference type="Proteomes" id="UP001497516">
    <property type="component" value="Chromosome 1"/>
</dbReference>
<keyword evidence="2" id="KW-1185">Reference proteome</keyword>
<sequence length="69" mass="7682">MFNPLNFIGTHSALQDVHCPAIELCAFPLFGRHVLCASGFISSGPSRTMDHRPSSIPQRKFCIRLFHAV</sequence>
<accession>A0AAV2CH09</accession>
<reference evidence="1 2" key="1">
    <citation type="submission" date="2024-04" db="EMBL/GenBank/DDBJ databases">
        <authorList>
            <person name="Fracassetti M."/>
        </authorList>
    </citation>
    <scope>NUCLEOTIDE SEQUENCE [LARGE SCALE GENOMIC DNA]</scope>
</reference>
<dbReference type="EMBL" id="OZ034813">
    <property type="protein sequence ID" value="CAL1355133.1"/>
    <property type="molecule type" value="Genomic_DNA"/>
</dbReference>
<gene>
    <name evidence="1" type="ORF">LTRI10_LOCUS2909</name>
</gene>
<name>A0AAV2CH09_9ROSI</name>